<protein>
    <submittedName>
        <fullName evidence="10">ErfK/YbiS/YcfS/YnhG family protein</fullName>
    </submittedName>
</protein>
<keyword evidence="5 6" id="KW-0961">Cell wall biogenesis/degradation</keyword>
<dbReference type="SUPFAM" id="SSF143985">
    <property type="entry name" value="L,D-transpeptidase pre-catalytic domain-like"/>
    <property type="match status" value="1"/>
</dbReference>
<keyword evidence="3 6" id="KW-0133">Cell shape</keyword>
<dbReference type="InterPro" id="IPR005490">
    <property type="entry name" value="LD_TPept_cat_dom"/>
</dbReference>
<evidence type="ECO:0000313" key="11">
    <source>
        <dbReference type="Proteomes" id="UP000000960"/>
    </source>
</evidence>
<dbReference type="InterPro" id="IPR038063">
    <property type="entry name" value="Transpep_catalytic_dom"/>
</dbReference>
<evidence type="ECO:0000256" key="8">
    <source>
        <dbReference type="SAM" id="Phobius"/>
    </source>
</evidence>
<name>C8W735_LANP1</name>
<gene>
    <name evidence="10" type="ordered locus">Apar_0846</name>
</gene>
<dbReference type="GO" id="GO:0071972">
    <property type="term" value="F:peptidoglycan L,D-transpeptidase activity"/>
    <property type="evidence" value="ECO:0007669"/>
    <property type="project" value="TreeGrafter"/>
</dbReference>
<keyword evidence="4 6" id="KW-0573">Peptidoglycan synthesis</keyword>
<dbReference type="PANTHER" id="PTHR30582">
    <property type="entry name" value="L,D-TRANSPEPTIDASE"/>
    <property type="match status" value="1"/>
</dbReference>
<keyword evidence="11" id="KW-1185">Reference proteome</keyword>
<evidence type="ECO:0000256" key="1">
    <source>
        <dbReference type="ARBA" id="ARBA00004752"/>
    </source>
</evidence>
<keyword evidence="8" id="KW-0472">Membrane</keyword>
<dbReference type="GO" id="GO:0016740">
    <property type="term" value="F:transferase activity"/>
    <property type="evidence" value="ECO:0007669"/>
    <property type="project" value="UniProtKB-KW"/>
</dbReference>
<dbReference type="GO" id="GO:0005576">
    <property type="term" value="C:extracellular region"/>
    <property type="evidence" value="ECO:0007669"/>
    <property type="project" value="TreeGrafter"/>
</dbReference>
<keyword evidence="8" id="KW-1133">Transmembrane helix</keyword>
<dbReference type="eggNOG" id="COG1376">
    <property type="taxonomic scope" value="Bacteria"/>
</dbReference>
<dbReference type="KEGG" id="apv:Apar_0846"/>
<keyword evidence="2" id="KW-0808">Transferase</keyword>
<dbReference type="GO" id="GO:0018104">
    <property type="term" value="P:peptidoglycan-protein cross-linking"/>
    <property type="evidence" value="ECO:0007669"/>
    <property type="project" value="TreeGrafter"/>
</dbReference>
<evidence type="ECO:0000259" key="9">
    <source>
        <dbReference type="PROSITE" id="PS52029"/>
    </source>
</evidence>
<dbReference type="Gene3D" id="3.10.20.800">
    <property type="match status" value="1"/>
</dbReference>
<dbReference type="GO" id="GO:0008360">
    <property type="term" value="P:regulation of cell shape"/>
    <property type="evidence" value="ECO:0007669"/>
    <property type="project" value="UniProtKB-UniRule"/>
</dbReference>
<feature type="active site" description="Nucleophile" evidence="6">
    <location>
        <position position="534"/>
    </location>
</feature>
<dbReference type="STRING" id="521095.Apar_0846"/>
<dbReference type="GO" id="GO:0071555">
    <property type="term" value="P:cell wall organization"/>
    <property type="evidence" value="ECO:0007669"/>
    <property type="project" value="UniProtKB-UniRule"/>
</dbReference>
<sequence length="559" mass="61211">MAKHFTNSSVPSTSNSQPLSEEETAEKTPSLKDSVPSLGDTDMYVALNEEQVRNNQKTEETVVSKPLEQQDNNVTVITPLDSSELEVQELNPEDKPKHHWWRIPAVIVGILALVYVGGAAFFNFYFMPQTSIYGVDYSLKPASDLQKARDSEASNYSIHISGNGLDLTLKSSEIGLVYNSEAYARDAINQQNPWMWPVEITRSRTLNPHATATYDQNKVDTVLNQQIEQAKEASSSLANGGITYDSTTKKFRLADTALITRLSLEGVHKDLQGAFDKLNDTVVLGEESVLSAEELNAAIAAANAYVASVLDLTLGDASAYTVDADLIASWVTFNDDLSVSLNKNAINDWVEHTLAPAVNTRGTARTYKRWDGKEITTKAAGAYGWVINEADSASAIISALGNGQPTKVELPTEQQAKTFTKDGGPDWGGRYIDVDLSTQHAVLYDENGSILWEADVVTGLPDGRHNTPEGVWFITSHIRNARLLGPNDESGKPGWDARVDFWMGVKGQEVGFHNAPWRGAFGGDIYRYGGSHGCINLSYSDAEKLFNISNDGDPIIIHY</sequence>
<dbReference type="InterPro" id="IPR038054">
    <property type="entry name" value="LD_TPept-like_central_sf"/>
</dbReference>
<dbReference type="SUPFAM" id="SSF141523">
    <property type="entry name" value="L,D-transpeptidase catalytic domain-like"/>
    <property type="match status" value="1"/>
</dbReference>
<feature type="region of interest" description="Disordered" evidence="7">
    <location>
        <begin position="1"/>
        <end position="69"/>
    </location>
</feature>
<dbReference type="Proteomes" id="UP000000960">
    <property type="component" value="Chromosome"/>
</dbReference>
<feature type="domain" description="L,D-TPase catalytic" evidence="9">
    <location>
        <begin position="430"/>
        <end position="558"/>
    </location>
</feature>
<evidence type="ECO:0000256" key="4">
    <source>
        <dbReference type="ARBA" id="ARBA00022984"/>
    </source>
</evidence>
<dbReference type="UniPathway" id="UPA00219"/>
<evidence type="ECO:0000256" key="3">
    <source>
        <dbReference type="ARBA" id="ARBA00022960"/>
    </source>
</evidence>
<dbReference type="EMBL" id="CP001721">
    <property type="protein sequence ID" value="ACV51275.1"/>
    <property type="molecule type" value="Genomic_DNA"/>
</dbReference>
<dbReference type="RefSeq" id="WP_012808932.1">
    <property type="nucleotide sequence ID" value="NC_013203.1"/>
</dbReference>
<dbReference type="AlphaFoldDB" id="C8W735"/>
<reference evidence="10 11" key="1">
    <citation type="journal article" date="2009" name="Stand. Genomic Sci.">
        <title>Complete genome sequence of Atopobium parvulum type strain (IPP 1246).</title>
        <authorList>
            <person name="Copeland A."/>
            <person name="Sikorski J."/>
            <person name="Lapidus A."/>
            <person name="Nolan M."/>
            <person name="Del Rio T.G."/>
            <person name="Lucas S."/>
            <person name="Chen F."/>
            <person name="Tice H."/>
            <person name="Pitluck S."/>
            <person name="Cheng J.F."/>
            <person name="Pukall R."/>
            <person name="Chertkov O."/>
            <person name="Brettin T."/>
            <person name="Han C."/>
            <person name="Detter J.C."/>
            <person name="Kuske C."/>
            <person name="Bruce D."/>
            <person name="Goodwin L."/>
            <person name="Ivanova N."/>
            <person name="Mavromatis K."/>
            <person name="Mikhailova N."/>
            <person name="Chen A."/>
            <person name="Palaniappan K."/>
            <person name="Chain P."/>
            <person name="Rohde M."/>
            <person name="Goker M."/>
            <person name="Bristow J."/>
            <person name="Eisen J.A."/>
            <person name="Markowitz V."/>
            <person name="Hugenholtz P."/>
            <person name="Kyrpides N.C."/>
            <person name="Klenk H.P."/>
            <person name="Detter J.C."/>
        </authorList>
    </citation>
    <scope>NUCLEOTIDE SEQUENCE [LARGE SCALE GENOMIC DNA]</scope>
    <source>
        <strain evidence="11">ATCC 33793 / DSM 20469 / CCUG 32760 / JCM 10300 / KCTC 3663 / VPI 0546 / 1246</strain>
    </source>
</reference>
<dbReference type="Gene3D" id="2.40.440.10">
    <property type="entry name" value="L,D-transpeptidase catalytic domain-like"/>
    <property type="match status" value="1"/>
</dbReference>
<dbReference type="HOGENOM" id="CLU_022707_2_1_11"/>
<accession>C8W735</accession>
<comment type="pathway">
    <text evidence="1 6">Cell wall biogenesis; peptidoglycan biosynthesis.</text>
</comment>
<dbReference type="InterPro" id="IPR050979">
    <property type="entry name" value="LD-transpeptidase"/>
</dbReference>
<evidence type="ECO:0000256" key="6">
    <source>
        <dbReference type="PROSITE-ProRule" id="PRU01373"/>
    </source>
</evidence>
<dbReference type="PANTHER" id="PTHR30582:SF33">
    <property type="entry name" value="EXPORTED PROTEIN"/>
    <property type="match status" value="1"/>
</dbReference>
<dbReference type="CDD" id="cd16913">
    <property type="entry name" value="YkuD_like"/>
    <property type="match status" value="1"/>
</dbReference>
<evidence type="ECO:0000256" key="5">
    <source>
        <dbReference type="ARBA" id="ARBA00023316"/>
    </source>
</evidence>
<evidence type="ECO:0000256" key="7">
    <source>
        <dbReference type="SAM" id="MobiDB-lite"/>
    </source>
</evidence>
<organism evidence="10 11">
    <name type="scientific">Lancefieldella parvula (strain ATCC 33793 / DSM 20469 / CCUG 32760 / JCM 10300 / KCTC 3663 / VPI 0546 / 1246)</name>
    <name type="common">Atopobium parvulum</name>
    <dbReference type="NCBI Taxonomy" id="521095"/>
    <lineage>
        <taxon>Bacteria</taxon>
        <taxon>Bacillati</taxon>
        <taxon>Actinomycetota</taxon>
        <taxon>Coriobacteriia</taxon>
        <taxon>Coriobacteriales</taxon>
        <taxon>Atopobiaceae</taxon>
        <taxon>Lancefieldella</taxon>
    </lineage>
</organism>
<feature type="compositionally biased region" description="Polar residues" evidence="7">
    <location>
        <begin position="1"/>
        <end position="19"/>
    </location>
</feature>
<evidence type="ECO:0000313" key="10">
    <source>
        <dbReference type="EMBL" id="ACV51275.1"/>
    </source>
</evidence>
<dbReference type="GeneID" id="84806372"/>
<dbReference type="PROSITE" id="PS52029">
    <property type="entry name" value="LD_TPASE"/>
    <property type="match status" value="1"/>
</dbReference>
<proteinExistence type="predicted"/>
<evidence type="ECO:0000256" key="2">
    <source>
        <dbReference type="ARBA" id="ARBA00022679"/>
    </source>
</evidence>
<feature type="active site" description="Proton donor/acceptor" evidence="6">
    <location>
        <position position="513"/>
    </location>
</feature>
<dbReference type="OrthoDB" id="3176960at2"/>
<keyword evidence="8" id="KW-0812">Transmembrane</keyword>
<dbReference type="Pfam" id="PF03734">
    <property type="entry name" value="YkuD"/>
    <property type="match status" value="1"/>
</dbReference>
<feature type="transmembrane region" description="Helical" evidence="8">
    <location>
        <begin position="105"/>
        <end position="126"/>
    </location>
</feature>
<feature type="compositionally biased region" description="Basic and acidic residues" evidence="7">
    <location>
        <begin position="50"/>
        <end position="62"/>
    </location>
</feature>